<comment type="caution">
    <text evidence="2">The sequence shown here is derived from an EMBL/GenBank/DDBJ whole genome shotgun (WGS) entry which is preliminary data.</text>
</comment>
<keyword evidence="3" id="KW-1185">Reference proteome</keyword>
<feature type="compositionally biased region" description="Acidic residues" evidence="1">
    <location>
        <begin position="220"/>
        <end position="231"/>
    </location>
</feature>
<dbReference type="OrthoDB" id="3534969at2"/>
<evidence type="ECO:0000256" key="1">
    <source>
        <dbReference type="SAM" id="MobiDB-lite"/>
    </source>
</evidence>
<name>A0A4U3MQ73_9ACTN</name>
<accession>A0A4U3MQ73</accession>
<feature type="compositionally biased region" description="Low complexity" evidence="1">
    <location>
        <begin position="209"/>
        <end position="219"/>
    </location>
</feature>
<feature type="region of interest" description="Disordered" evidence="1">
    <location>
        <begin position="149"/>
        <end position="258"/>
    </location>
</feature>
<feature type="compositionally biased region" description="Low complexity" evidence="1">
    <location>
        <begin position="187"/>
        <end position="200"/>
    </location>
</feature>
<dbReference type="Proteomes" id="UP000308705">
    <property type="component" value="Unassembled WGS sequence"/>
</dbReference>
<protein>
    <submittedName>
        <fullName evidence="2">Uncharacterized protein</fullName>
    </submittedName>
</protein>
<evidence type="ECO:0000313" key="3">
    <source>
        <dbReference type="Proteomes" id="UP000308705"/>
    </source>
</evidence>
<dbReference type="EMBL" id="SZQA01000002">
    <property type="protein sequence ID" value="TKK90932.1"/>
    <property type="molecule type" value="Genomic_DNA"/>
</dbReference>
<gene>
    <name evidence="2" type="ORF">FDA94_04025</name>
</gene>
<dbReference type="RefSeq" id="WP_137245663.1">
    <property type="nucleotide sequence ID" value="NZ_SZQA01000002.1"/>
</dbReference>
<dbReference type="AlphaFoldDB" id="A0A4U3MQ73"/>
<evidence type="ECO:0000313" key="2">
    <source>
        <dbReference type="EMBL" id="TKK90932.1"/>
    </source>
</evidence>
<organism evidence="2 3">
    <name type="scientific">Herbidospora galbida</name>
    <dbReference type="NCBI Taxonomy" id="2575442"/>
    <lineage>
        <taxon>Bacteria</taxon>
        <taxon>Bacillati</taxon>
        <taxon>Actinomycetota</taxon>
        <taxon>Actinomycetes</taxon>
        <taxon>Streptosporangiales</taxon>
        <taxon>Streptosporangiaceae</taxon>
        <taxon>Herbidospora</taxon>
    </lineage>
</organism>
<proteinExistence type="predicted"/>
<reference evidence="2 3" key="1">
    <citation type="submission" date="2019-04" db="EMBL/GenBank/DDBJ databases">
        <title>Herbidospora sp. NEAU-GS14.nov., a novel actinomycete isolated from soil.</title>
        <authorList>
            <person name="Han L."/>
        </authorList>
    </citation>
    <scope>NUCLEOTIDE SEQUENCE [LARGE SCALE GENOMIC DNA]</scope>
    <source>
        <strain evidence="2 3">NEAU-GS14</strain>
    </source>
</reference>
<feature type="compositionally biased region" description="Low complexity" evidence="1">
    <location>
        <begin position="164"/>
        <end position="175"/>
    </location>
</feature>
<sequence length="346" mass="36044">MGLLSNLLLPGRLRTGPTVVLPAKTKPEAILEIVRLADPQAELDGNDVLAAATRIHDGVELTPDLQKKLGLDGEEKLWAHRVVAERPLPVDYYDKLLAAGLAYRLGGYCLCEGSADDPAEDVELEYVVYLPAVEESELTPALEKILGTEEDAAEGASPGVDDPTASSTETEANETADGHPDGDATTGDRAGSAPGSAASEAVEDQTDSGTEGASDAATEAGDESDDAESASDDVAPGSQDESDDTPEAPKARTSRWSSDGVYEAAGFRVSVTPVHRFPAAVAGLMPYATEVVRIAVSATEELDGDARMLDPGNVALALGTALDGPVVDHWGFQVFEPADLLPPRSV</sequence>